<dbReference type="InterPro" id="IPR050855">
    <property type="entry name" value="NDM-1-like"/>
</dbReference>
<sequence>MTTEPMIRSTSFGVNVHVVLSGDVTFVVDTGLTSRQGDVSTFFARVDPDFVVLTHHHPDHVGNARALWETRGYRIVAPRGDAAYLTGERPRPVLPLPVIGKILGRAPLVPRAALDLVGDGDDVAGWTVIALPGHTPGQIGLLKDGVLIAGDAVGSRRGAATLPPKFLNEHQEDARRTVRKIANLEAREVHVGHGRVLRGDAVTTLADKLGV</sequence>
<dbReference type="Pfam" id="PF00753">
    <property type="entry name" value="Lactamase_B"/>
    <property type="match status" value="1"/>
</dbReference>
<dbReference type="AlphaFoldDB" id="A0A318S631"/>
<dbReference type="Proteomes" id="UP000248326">
    <property type="component" value="Unassembled WGS sequence"/>
</dbReference>
<gene>
    <name evidence="2" type="ORF">DES52_11065</name>
</gene>
<dbReference type="EMBL" id="QJSX01000010">
    <property type="protein sequence ID" value="PYE53082.1"/>
    <property type="molecule type" value="Genomic_DNA"/>
</dbReference>
<dbReference type="InterPro" id="IPR001279">
    <property type="entry name" value="Metallo-B-lactamas"/>
</dbReference>
<dbReference type="Gene3D" id="3.60.15.10">
    <property type="entry name" value="Ribonuclease Z/Hydroxyacylglutathione hydrolase-like"/>
    <property type="match status" value="1"/>
</dbReference>
<proteinExistence type="predicted"/>
<keyword evidence="2" id="KW-0378">Hydrolase</keyword>
<dbReference type="SMART" id="SM00849">
    <property type="entry name" value="Lactamase_B"/>
    <property type="match status" value="1"/>
</dbReference>
<organism evidence="2 3">
    <name type="scientific">Deinococcus yavapaiensis KR-236</name>
    <dbReference type="NCBI Taxonomy" id="694435"/>
    <lineage>
        <taxon>Bacteria</taxon>
        <taxon>Thermotogati</taxon>
        <taxon>Deinococcota</taxon>
        <taxon>Deinococci</taxon>
        <taxon>Deinococcales</taxon>
        <taxon>Deinococcaceae</taxon>
        <taxon>Deinococcus</taxon>
    </lineage>
</organism>
<dbReference type="CDD" id="cd07721">
    <property type="entry name" value="yflN-like_MBL-fold"/>
    <property type="match status" value="1"/>
</dbReference>
<accession>A0A318S631</accession>
<dbReference type="GO" id="GO:0016787">
    <property type="term" value="F:hydrolase activity"/>
    <property type="evidence" value="ECO:0007669"/>
    <property type="project" value="UniProtKB-KW"/>
</dbReference>
<protein>
    <submittedName>
        <fullName evidence="2">Glyoxylase-like metal-dependent hydrolase (Beta-lactamase superfamily II)</fullName>
    </submittedName>
</protein>
<keyword evidence="3" id="KW-1185">Reference proteome</keyword>
<evidence type="ECO:0000313" key="2">
    <source>
        <dbReference type="EMBL" id="PYE53082.1"/>
    </source>
</evidence>
<dbReference type="SUPFAM" id="SSF56281">
    <property type="entry name" value="Metallo-hydrolase/oxidoreductase"/>
    <property type="match status" value="1"/>
</dbReference>
<comment type="caution">
    <text evidence="2">The sequence shown here is derived from an EMBL/GenBank/DDBJ whole genome shotgun (WGS) entry which is preliminary data.</text>
</comment>
<reference evidence="2 3" key="1">
    <citation type="submission" date="2018-06" db="EMBL/GenBank/DDBJ databases">
        <title>Genomic Encyclopedia of Type Strains, Phase IV (KMG-IV): sequencing the most valuable type-strain genomes for metagenomic binning, comparative biology and taxonomic classification.</title>
        <authorList>
            <person name="Goeker M."/>
        </authorList>
    </citation>
    <scope>NUCLEOTIDE SEQUENCE [LARGE SCALE GENOMIC DNA]</scope>
    <source>
        <strain evidence="2 3">DSM 18048</strain>
    </source>
</reference>
<name>A0A318S631_9DEIO</name>
<feature type="domain" description="Metallo-beta-lactamase" evidence="1">
    <location>
        <begin position="13"/>
        <end position="193"/>
    </location>
</feature>
<dbReference type="RefSeq" id="WP_245900987.1">
    <property type="nucleotide sequence ID" value="NZ_QJSX01000010.1"/>
</dbReference>
<dbReference type="InterPro" id="IPR036866">
    <property type="entry name" value="RibonucZ/Hydroxyglut_hydro"/>
</dbReference>
<dbReference type="PANTHER" id="PTHR42951">
    <property type="entry name" value="METALLO-BETA-LACTAMASE DOMAIN-CONTAINING"/>
    <property type="match status" value="1"/>
</dbReference>
<evidence type="ECO:0000313" key="3">
    <source>
        <dbReference type="Proteomes" id="UP000248326"/>
    </source>
</evidence>
<evidence type="ECO:0000259" key="1">
    <source>
        <dbReference type="SMART" id="SM00849"/>
    </source>
</evidence>